<proteinExistence type="inferred from homology"/>
<reference evidence="3" key="1">
    <citation type="submission" date="2016-10" db="EMBL/GenBank/DDBJ databases">
        <authorList>
            <person name="de Groot N.N."/>
        </authorList>
    </citation>
    <scope>NUCLEOTIDE SEQUENCE</scope>
</reference>
<comment type="similarity">
    <text evidence="1">Belongs to the SCO1/2 family.</text>
</comment>
<dbReference type="Gene3D" id="3.40.30.10">
    <property type="entry name" value="Glutaredoxin"/>
    <property type="match status" value="1"/>
</dbReference>
<dbReference type="SUPFAM" id="SSF52833">
    <property type="entry name" value="Thioredoxin-like"/>
    <property type="match status" value="1"/>
</dbReference>
<dbReference type="InterPro" id="IPR003782">
    <property type="entry name" value="SCO1/SenC"/>
</dbReference>
<evidence type="ECO:0000256" key="1">
    <source>
        <dbReference type="ARBA" id="ARBA00010996"/>
    </source>
</evidence>
<keyword evidence="2" id="KW-1133">Transmembrane helix</keyword>
<dbReference type="InterPro" id="IPR036249">
    <property type="entry name" value="Thioredoxin-like_sf"/>
</dbReference>
<name>A0A1W1DZ36_9ZZZZ</name>
<dbReference type="PANTHER" id="PTHR12151:SF25">
    <property type="entry name" value="LINALOOL DEHYDRATASE_ISOMERASE DOMAIN-CONTAINING PROTEIN"/>
    <property type="match status" value="1"/>
</dbReference>
<keyword evidence="2" id="KW-0812">Transmembrane</keyword>
<evidence type="ECO:0000256" key="2">
    <source>
        <dbReference type="SAM" id="Phobius"/>
    </source>
</evidence>
<feature type="transmembrane region" description="Helical" evidence="2">
    <location>
        <begin position="6"/>
        <end position="23"/>
    </location>
</feature>
<gene>
    <name evidence="3" type="ORF">MNB_SUP05-SYMBIONT-4-928</name>
</gene>
<evidence type="ECO:0000313" key="3">
    <source>
        <dbReference type="EMBL" id="SFV86841.1"/>
    </source>
</evidence>
<organism evidence="3">
    <name type="scientific">hydrothermal vent metagenome</name>
    <dbReference type="NCBI Taxonomy" id="652676"/>
    <lineage>
        <taxon>unclassified sequences</taxon>
        <taxon>metagenomes</taxon>
        <taxon>ecological metagenomes</taxon>
    </lineage>
</organism>
<sequence length="227" mass="26012">MNYKLLSGISVVALAIASFYLVTMDKDYRAILSQQLKASHIIYNPDKALPKFSLLDYDNQAFNNEHLKGEWSLVLFIYTHCPDICPTELMDMASLKRLMEEDKTTTMPKVVAITFDPLRDTPEVLKTYISYFDKEFIGVSGEQAQIDRLIKPFGAYYERVIVAENGKQTTLKASEKLSENALKEGYIVNHTAWIYLLNPEGQIFAGFPSPHKPKEMMQDIKLIMEHF</sequence>
<dbReference type="EMBL" id="FPHY01000113">
    <property type="protein sequence ID" value="SFV86841.1"/>
    <property type="molecule type" value="Genomic_DNA"/>
</dbReference>
<accession>A0A1W1DZ36</accession>
<dbReference type="PANTHER" id="PTHR12151">
    <property type="entry name" value="ELECTRON TRANSPORT PROTIN SCO1/SENC FAMILY MEMBER"/>
    <property type="match status" value="1"/>
</dbReference>
<protein>
    <submittedName>
        <fullName evidence="3">Cytochrome oxidase biogenesis protein Sco1/SenC/PrrC, putative copper metallochaperone</fullName>
    </submittedName>
</protein>
<keyword evidence="2" id="KW-0472">Membrane</keyword>
<dbReference type="CDD" id="cd02968">
    <property type="entry name" value="SCO"/>
    <property type="match status" value="1"/>
</dbReference>
<dbReference type="Pfam" id="PF02630">
    <property type="entry name" value="SCO1-SenC"/>
    <property type="match status" value="1"/>
</dbReference>
<dbReference type="AlphaFoldDB" id="A0A1W1DZ36"/>